<keyword evidence="1" id="KW-0175">Coiled coil</keyword>
<proteinExistence type="predicted"/>
<evidence type="ECO:0000259" key="2">
    <source>
        <dbReference type="Pfam" id="PF14529"/>
    </source>
</evidence>
<dbReference type="Pfam" id="PF14529">
    <property type="entry name" value="Exo_endo_phos_2"/>
    <property type="match status" value="1"/>
</dbReference>
<dbReference type="GeneID" id="117242598"/>
<dbReference type="Gene3D" id="3.60.10.10">
    <property type="entry name" value="Endonuclease/exonuclease/phosphatase"/>
    <property type="match status" value="1"/>
</dbReference>
<accession>A0A6J3LMZ1</accession>
<dbReference type="PANTHER" id="PTHR19446">
    <property type="entry name" value="REVERSE TRANSCRIPTASES"/>
    <property type="match status" value="1"/>
</dbReference>
<gene>
    <name evidence="4" type="primary">LOC117242598</name>
</gene>
<reference evidence="4" key="1">
    <citation type="submission" date="2025-08" db="UniProtKB">
        <authorList>
            <consortium name="RefSeq"/>
        </authorList>
    </citation>
    <scope>IDENTIFICATION</scope>
    <source>
        <tissue evidence="4">Muscle</tissue>
    </source>
</reference>
<keyword evidence="3" id="KW-1185">Reference proteome</keyword>
<sequence length="983" mass="111422">MAAKDVLKESSGIRKTRAGDILIEMRAGCEVKVAANMINEIIGDKVRATFLQDKVSVEIKEVDPLVRKEEFVESLKEELKIIEIGELEVKAMRRVPTGLTIATVRVLPNATKCYRYHMFGHTANKCKAVSPGKEVCRMCGGRNQTIAACPNLPCCTICSKETGVRCRIAQDLMCQSAIEARPNAVIISEPYRQLPYWNNDTKGDASIWVTQFNGRVPNETLLYRKDGLVGIGVGDILCFSGYCSPNIKIEEYMTYINKLASEIRKGVSRNKKVIVADDFNAKSSCWRGQTTDKRGRILMETLCGYGVFPIRLDDKCTFYRNGKTSCLDIISATNMVTYLIHLCISHTFKTRTVSDRTKFFKYVTKGLAPDILLAKFDEITNVQNFNTMDDADKAELLQKCMVETCDKMLKKVSCTTNKKYSNHWWNETIAELRTQAHKALRKITRLKKEIAESKKRAWAGFCEILERDPWGKPYRTIMNRCGKKGLPNDMPVNKVKEILKGLFIIGRRPELREVEEHDREDITYNMKHEEEEVKEIIGRINGKKAVGIDGVPGDIVKLLVNNRTELITKVINSITDSGRIPGYWKTARVILLSKPGRDPKLPNAYSPISVLPALSKGTIWVQEKKEYTVDAITQVIKFADTCKKKKMEDNRQQPVWYDGVAGCGWDPARICAGAFSMEHSLRSVIGRLDNRVMFKALAFAEDLAIACAVKKNEGVSGIVREVMRTVCDWCARVGLTLVKEKTEIILITGMRVPKVIGLDVDGVAINTVEVTKYLGVMIDTNRKFDKHIASMCDKAGIKIGALRGILPNLKGPPGLARRLYYSVWESIITYGAPVWVDAMKYEKNKKIIKRAQRTALCITSTAYRTGIYERKKIYKTLAVGEEVIERHAEKKEDLEEVKKKASTEWQAEWIMYNKDNVTRICNKKIELENFLGVRISVDNLVDTVVTRDEYWRKFREFCKGIMRHRRDMEKAAESANRRGGTST</sequence>
<dbReference type="KEGG" id="bvk:117242598"/>
<dbReference type="Proteomes" id="UP000504631">
    <property type="component" value="Unplaced"/>
</dbReference>
<dbReference type="RefSeq" id="XP_033365304.1">
    <property type="nucleotide sequence ID" value="XM_033509413.1"/>
</dbReference>
<dbReference type="InterPro" id="IPR036691">
    <property type="entry name" value="Endo/exonu/phosph_ase_sf"/>
</dbReference>
<name>A0A6J3LMZ1_9HYME</name>
<dbReference type="InterPro" id="IPR005135">
    <property type="entry name" value="Endo/exonuclease/phosphatase"/>
</dbReference>
<evidence type="ECO:0000256" key="1">
    <source>
        <dbReference type="SAM" id="Coils"/>
    </source>
</evidence>
<dbReference type="SUPFAM" id="SSF56219">
    <property type="entry name" value="DNase I-like"/>
    <property type="match status" value="1"/>
</dbReference>
<evidence type="ECO:0000313" key="4">
    <source>
        <dbReference type="RefSeq" id="XP_033365304.1"/>
    </source>
</evidence>
<evidence type="ECO:0000313" key="3">
    <source>
        <dbReference type="Proteomes" id="UP000504631"/>
    </source>
</evidence>
<feature type="coiled-coil region" evidence="1">
    <location>
        <begin position="877"/>
        <end position="904"/>
    </location>
</feature>
<protein>
    <submittedName>
        <fullName evidence="4">Uncharacterized protein LOC117242598</fullName>
    </submittedName>
</protein>
<organism evidence="3 4">
    <name type="scientific">Bombus vosnesenskii</name>
    <dbReference type="NCBI Taxonomy" id="207650"/>
    <lineage>
        <taxon>Eukaryota</taxon>
        <taxon>Metazoa</taxon>
        <taxon>Ecdysozoa</taxon>
        <taxon>Arthropoda</taxon>
        <taxon>Hexapoda</taxon>
        <taxon>Insecta</taxon>
        <taxon>Pterygota</taxon>
        <taxon>Neoptera</taxon>
        <taxon>Endopterygota</taxon>
        <taxon>Hymenoptera</taxon>
        <taxon>Apocrita</taxon>
        <taxon>Aculeata</taxon>
        <taxon>Apoidea</taxon>
        <taxon>Anthophila</taxon>
        <taxon>Apidae</taxon>
        <taxon>Bombus</taxon>
        <taxon>Pyrobombus</taxon>
    </lineage>
</organism>
<feature type="domain" description="Endonuclease/exonuclease/phosphatase" evidence="2">
    <location>
        <begin position="237"/>
        <end position="337"/>
    </location>
</feature>
<dbReference type="GO" id="GO:0003824">
    <property type="term" value="F:catalytic activity"/>
    <property type="evidence" value="ECO:0007669"/>
    <property type="project" value="InterPro"/>
</dbReference>
<feature type="coiled-coil region" evidence="1">
    <location>
        <begin position="429"/>
        <end position="456"/>
    </location>
</feature>
<dbReference type="AlphaFoldDB" id="A0A6J3LMZ1"/>